<protein>
    <recommendedName>
        <fullName evidence="5">MaoC-like domain-containing protein</fullName>
    </recommendedName>
</protein>
<accession>A0A9D2N093</accession>
<dbReference type="GO" id="GO:0006635">
    <property type="term" value="P:fatty acid beta-oxidation"/>
    <property type="evidence" value="ECO:0007669"/>
    <property type="project" value="TreeGrafter"/>
</dbReference>
<dbReference type="GO" id="GO:0044594">
    <property type="term" value="F:17-beta-hydroxysteroid dehydrogenase (NAD+) activity"/>
    <property type="evidence" value="ECO:0007669"/>
    <property type="project" value="TreeGrafter"/>
</dbReference>
<evidence type="ECO:0000313" key="4">
    <source>
        <dbReference type="Proteomes" id="UP000823910"/>
    </source>
</evidence>
<reference evidence="3" key="2">
    <citation type="submission" date="2021-04" db="EMBL/GenBank/DDBJ databases">
        <authorList>
            <person name="Gilroy R."/>
        </authorList>
    </citation>
    <scope>NUCLEOTIDE SEQUENCE</scope>
    <source>
        <strain evidence="3">CHK180-15479</strain>
    </source>
</reference>
<dbReference type="InterPro" id="IPR029069">
    <property type="entry name" value="HotDog_dom_sf"/>
</dbReference>
<dbReference type="PANTHER" id="PTHR13078">
    <property type="entry name" value="PEROXISOMAL MULTIFUNCTIONAL ENZYME TYPE 2-RELATED"/>
    <property type="match status" value="1"/>
</dbReference>
<dbReference type="PANTHER" id="PTHR13078:SF56">
    <property type="entry name" value="PEROXISOMAL MULTIFUNCTIONAL ENZYME TYPE 2"/>
    <property type="match status" value="1"/>
</dbReference>
<gene>
    <name evidence="3" type="ORF">H9704_08585</name>
</gene>
<feature type="domain" description="MaoC-like" evidence="1">
    <location>
        <begin position="180"/>
        <end position="288"/>
    </location>
</feature>
<dbReference type="GO" id="GO:0003857">
    <property type="term" value="F:(3S)-3-hydroxyacyl-CoA dehydrogenase (NAD+) activity"/>
    <property type="evidence" value="ECO:0007669"/>
    <property type="project" value="TreeGrafter"/>
</dbReference>
<name>A0A9D2N093_9FIRM</name>
<organism evidence="3 4">
    <name type="scientific">Candidatus Enterocloster excrementipullorum</name>
    <dbReference type="NCBI Taxonomy" id="2838559"/>
    <lineage>
        <taxon>Bacteria</taxon>
        <taxon>Bacillati</taxon>
        <taxon>Bacillota</taxon>
        <taxon>Clostridia</taxon>
        <taxon>Lachnospirales</taxon>
        <taxon>Lachnospiraceae</taxon>
        <taxon>Enterocloster</taxon>
    </lineage>
</organism>
<feature type="domain" description="Peroxisomal multifunctional enzyme type 2-like N-terminal" evidence="2">
    <location>
        <begin position="23"/>
        <end position="152"/>
    </location>
</feature>
<comment type="caution">
    <text evidence="3">The sequence shown here is derived from an EMBL/GenBank/DDBJ whole genome shotgun (WGS) entry which is preliminary data.</text>
</comment>
<reference evidence="3" key="1">
    <citation type="journal article" date="2021" name="PeerJ">
        <title>Extensive microbial diversity within the chicken gut microbiome revealed by metagenomics and culture.</title>
        <authorList>
            <person name="Gilroy R."/>
            <person name="Ravi A."/>
            <person name="Getino M."/>
            <person name="Pursley I."/>
            <person name="Horton D.L."/>
            <person name="Alikhan N.F."/>
            <person name="Baker D."/>
            <person name="Gharbi K."/>
            <person name="Hall N."/>
            <person name="Watson M."/>
            <person name="Adriaenssens E.M."/>
            <person name="Foster-Nyarko E."/>
            <person name="Jarju S."/>
            <person name="Secka A."/>
            <person name="Antonio M."/>
            <person name="Oren A."/>
            <person name="Chaudhuri R.R."/>
            <person name="La Ragione R."/>
            <person name="Hildebrand F."/>
            <person name="Pallen M.J."/>
        </authorList>
    </citation>
    <scope>NUCLEOTIDE SEQUENCE</scope>
    <source>
        <strain evidence="3">CHK180-15479</strain>
    </source>
</reference>
<proteinExistence type="predicted"/>
<dbReference type="Gene3D" id="3.10.129.10">
    <property type="entry name" value="Hotdog Thioesterase"/>
    <property type="match status" value="2"/>
</dbReference>
<dbReference type="Proteomes" id="UP000823910">
    <property type="component" value="Unassembled WGS sequence"/>
</dbReference>
<dbReference type="Pfam" id="PF22622">
    <property type="entry name" value="MFE-2_hydrat-2_N"/>
    <property type="match status" value="1"/>
</dbReference>
<dbReference type="GO" id="GO:0004300">
    <property type="term" value="F:enoyl-CoA hydratase activity"/>
    <property type="evidence" value="ECO:0007669"/>
    <property type="project" value="TreeGrafter"/>
</dbReference>
<dbReference type="InterPro" id="IPR002539">
    <property type="entry name" value="MaoC-like_dom"/>
</dbReference>
<dbReference type="Pfam" id="PF01575">
    <property type="entry name" value="MaoC_dehydratas"/>
    <property type="match status" value="1"/>
</dbReference>
<sequence length="302" mass="34404">MTDINKDMFKDLIGRGCGARKMEYDWRNVVLYALGVGAGKYDLPYIFEQNPGGLKILPTFALLPYLNNVNMEPLRHVPYAPNEIVGDFITEKLGYLQNRLHMAMDLILHRPLPVEGAFLTEDRVNDVLDRGEGKGVVADCQMDIYDRAGNPLATLHSYHYHSAFGGFGGPAFKSPKQPYPDRPADIEVTEYMADNLAVLYRLTGDTNRVHIDPKMAEDFGYKMPFMQGLCTYGFVTRMLIQAVMPYEPERVKHVYAQMRAVCYPGQNMKLEAWKLEEGKIIFQLKDEEDRLILGNGLFEYQA</sequence>
<dbReference type="SUPFAM" id="SSF54637">
    <property type="entry name" value="Thioesterase/thiol ester dehydrase-isomerase"/>
    <property type="match status" value="2"/>
</dbReference>
<dbReference type="InterPro" id="IPR054357">
    <property type="entry name" value="MFE-2_N"/>
</dbReference>
<evidence type="ECO:0000259" key="2">
    <source>
        <dbReference type="Pfam" id="PF22622"/>
    </source>
</evidence>
<dbReference type="EMBL" id="DWWT01000039">
    <property type="protein sequence ID" value="HJC06195.1"/>
    <property type="molecule type" value="Genomic_DNA"/>
</dbReference>
<evidence type="ECO:0000259" key="1">
    <source>
        <dbReference type="Pfam" id="PF01575"/>
    </source>
</evidence>
<evidence type="ECO:0008006" key="5">
    <source>
        <dbReference type="Google" id="ProtNLM"/>
    </source>
</evidence>
<evidence type="ECO:0000313" key="3">
    <source>
        <dbReference type="EMBL" id="HJC06195.1"/>
    </source>
</evidence>
<dbReference type="AlphaFoldDB" id="A0A9D2N093"/>